<evidence type="ECO:0000313" key="1">
    <source>
        <dbReference type="EMBL" id="GFT98501.1"/>
    </source>
</evidence>
<protein>
    <submittedName>
        <fullName evidence="1">Uncharacterized protein</fullName>
    </submittedName>
</protein>
<accession>A0A8X6Q6P4</accession>
<comment type="caution">
    <text evidence="1">The sequence shown here is derived from an EMBL/GenBank/DDBJ whole genome shotgun (WGS) entry which is preliminary data.</text>
</comment>
<evidence type="ECO:0000313" key="2">
    <source>
        <dbReference type="Proteomes" id="UP000887013"/>
    </source>
</evidence>
<dbReference type="Proteomes" id="UP000887013">
    <property type="component" value="Unassembled WGS sequence"/>
</dbReference>
<gene>
    <name evidence="1" type="ORF">NPIL_569911</name>
</gene>
<sequence>MSSSLFCFIALPTSLVNDFSPKTIANLSENQTRQTKTQAKRGHLICETTHQPTCEGIIPQLRRLRSRMRRYEEGLITFLVAGCGDPLSQLCRTEFQSGKGNFFFCYRLFELFIHTSLATFSL</sequence>
<dbReference type="EMBL" id="BMAW01075780">
    <property type="protein sequence ID" value="GFT98501.1"/>
    <property type="molecule type" value="Genomic_DNA"/>
</dbReference>
<reference evidence="1" key="1">
    <citation type="submission" date="2020-08" db="EMBL/GenBank/DDBJ databases">
        <title>Multicomponent nature underlies the extraordinary mechanical properties of spider dragline silk.</title>
        <authorList>
            <person name="Kono N."/>
            <person name="Nakamura H."/>
            <person name="Mori M."/>
            <person name="Yoshida Y."/>
            <person name="Ohtoshi R."/>
            <person name="Malay A.D."/>
            <person name="Moran D.A.P."/>
            <person name="Tomita M."/>
            <person name="Numata K."/>
            <person name="Arakawa K."/>
        </authorList>
    </citation>
    <scope>NUCLEOTIDE SEQUENCE</scope>
</reference>
<organism evidence="1 2">
    <name type="scientific">Nephila pilipes</name>
    <name type="common">Giant wood spider</name>
    <name type="synonym">Nephila maculata</name>
    <dbReference type="NCBI Taxonomy" id="299642"/>
    <lineage>
        <taxon>Eukaryota</taxon>
        <taxon>Metazoa</taxon>
        <taxon>Ecdysozoa</taxon>
        <taxon>Arthropoda</taxon>
        <taxon>Chelicerata</taxon>
        <taxon>Arachnida</taxon>
        <taxon>Araneae</taxon>
        <taxon>Araneomorphae</taxon>
        <taxon>Entelegynae</taxon>
        <taxon>Araneoidea</taxon>
        <taxon>Nephilidae</taxon>
        <taxon>Nephila</taxon>
    </lineage>
</organism>
<proteinExistence type="predicted"/>
<dbReference type="AlphaFoldDB" id="A0A8X6Q6P4"/>
<name>A0A8X6Q6P4_NEPPI</name>
<keyword evidence="2" id="KW-1185">Reference proteome</keyword>